<name>A0A948W802_UNCEI</name>
<protein>
    <submittedName>
        <fullName evidence="5">Tetratricopeptide repeat protein</fullName>
    </submittedName>
</protein>
<evidence type="ECO:0000313" key="5">
    <source>
        <dbReference type="EMBL" id="MBU2692800.1"/>
    </source>
</evidence>
<sequence>MITILIGSIVLCLLFAPFAHAEDLPVFDKLWNYDKPDETEKAFREILPQAEASGNLAYLLQLKTQIARTLGLQREFSQAHDLLDEVEKALTTDLSGDRAGDRAGDLSVAWIRYFLERGRLLNSSGNPEASRSFFLQAWELGRRTGNDFYTVDAAHMMAIVSPSEHQMTWNKKALEIAEASEDKRARGWLGSLYNNMGWTYNDLGEYEKALVLFEKAWEFRKDQADAGGARIAKWCVAHALRKMGRIDRALEMQRELEEEILAEGADPDGFVYEEIAECLYETGRPEEAAPYYRKAYQLLKEIHWVAQGEPERLERLKQRGG</sequence>
<gene>
    <name evidence="5" type="ORF">KJ970_17925</name>
</gene>
<dbReference type="AlphaFoldDB" id="A0A948W802"/>
<evidence type="ECO:0000313" key="6">
    <source>
        <dbReference type="Proteomes" id="UP000777784"/>
    </source>
</evidence>
<evidence type="ECO:0000256" key="1">
    <source>
        <dbReference type="ARBA" id="ARBA00022737"/>
    </source>
</evidence>
<dbReference type="PROSITE" id="PS50005">
    <property type="entry name" value="TPR"/>
    <property type="match status" value="1"/>
</dbReference>
<keyword evidence="2 3" id="KW-0802">TPR repeat</keyword>
<accession>A0A948W802</accession>
<comment type="caution">
    <text evidence="5">The sequence shown here is derived from an EMBL/GenBank/DDBJ whole genome shotgun (WGS) entry which is preliminary data.</text>
</comment>
<feature type="signal peptide" evidence="4">
    <location>
        <begin position="1"/>
        <end position="21"/>
    </location>
</feature>
<dbReference type="Pfam" id="PF13374">
    <property type="entry name" value="TPR_10"/>
    <property type="match status" value="1"/>
</dbReference>
<dbReference type="InterPro" id="IPR011990">
    <property type="entry name" value="TPR-like_helical_dom_sf"/>
</dbReference>
<organism evidence="5 6">
    <name type="scientific">Eiseniibacteriota bacterium</name>
    <dbReference type="NCBI Taxonomy" id="2212470"/>
    <lineage>
        <taxon>Bacteria</taxon>
        <taxon>Candidatus Eiseniibacteriota</taxon>
    </lineage>
</organism>
<evidence type="ECO:0000256" key="4">
    <source>
        <dbReference type="SAM" id="SignalP"/>
    </source>
</evidence>
<dbReference type="PANTHER" id="PTHR45641">
    <property type="entry name" value="TETRATRICOPEPTIDE REPEAT PROTEIN (AFU_ORTHOLOGUE AFUA_6G03870)"/>
    <property type="match status" value="1"/>
</dbReference>
<keyword evidence="1" id="KW-0677">Repeat</keyword>
<dbReference type="SMART" id="SM00028">
    <property type="entry name" value="TPR"/>
    <property type="match status" value="3"/>
</dbReference>
<dbReference type="PANTHER" id="PTHR45641:SF19">
    <property type="entry name" value="NEPHROCYSTIN-3"/>
    <property type="match status" value="1"/>
</dbReference>
<dbReference type="SUPFAM" id="SSF48452">
    <property type="entry name" value="TPR-like"/>
    <property type="match status" value="1"/>
</dbReference>
<dbReference type="Proteomes" id="UP000777784">
    <property type="component" value="Unassembled WGS sequence"/>
</dbReference>
<dbReference type="EMBL" id="JAHJDP010000100">
    <property type="protein sequence ID" value="MBU2692800.1"/>
    <property type="molecule type" value="Genomic_DNA"/>
</dbReference>
<dbReference type="Gene3D" id="1.25.40.10">
    <property type="entry name" value="Tetratricopeptide repeat domain"/>
    <property type="match status" value="1"/>
</dbReference>
<reference evidence="5" key="1">
    <citation type="submission" date="2021-05" db="EMBL/GenBank/DDBJ databases">
        <title>Energy efficiency and biological interactions define the core microbiome of deep oligotrophic groundwater.</title>
        <authorList>
            <person name="Mehrshad M."/>
            <person name="Lopez-Fernandez M."/>
            <person name="Bell E."/>
            <person name="Bernier-Latmani R."/>
            <person name="Bertilsson S."/>
            <person name="Dopson M."/>
        </authorList>
    </citation>
    <scope>NUCLEOTIDE SEQUENCE</scope>
    <source>
        <strain evidence="5">Modern_marine.mb.64</strain>
    </source>
</reference>
<keyword evidence="4" id="KW-0732">Signal</keyword>
<feature type="repeat" description="TPR" evidence="3">
    <location>
        <begin position="190"/>
        <end position="223"/>
    </location>
</feature>
<proteinExistence type="predicted"/>
<evidence type="ECO:0000256" key="3">
    <source>
        <dbReference type="PROSITE-ProRule" id="PRU00339"/>
    </source>
</evidence>
<dbReference type="InterPro" id="IPR019734">
    <property type="entry name" value="TPR_rpt"/>
</dbReference>
<evidence type="ECO:0000256" key="2">
    <source>
        <dbReference type="ARBA" id="ARBA00022803"/>
    </source>
</evidence>
<feature type="chain" id="PRO_5037069814" evidence="4">
    <location>
        <begin position="22"/>
        <end position="321"/>
    </location>
</feature>
<dbReference type="Pfam" id="PF13181">
    <property type="entry name" value="TPR_8"/>
    <property type="match status" value="1"/>
</dbReference>